<dbReference type="PROSITE" id="PS50005">
    <property type="entry name" value="TPR"/>
    <property type="match status" value="1"/>
</dbReference>
<sequence length="493" mass="55248">MGMREQTMQARLSEAFLSGDLEKCLEMARTLAVVSGIGPHPLETLLPVAESHDRRAELLDLTDRLAQAAPQDCRLLELGATLLMQLGFLDEAESRLNDALQRRPGHLPALSTLSCTLTQAGRFADACAVLKRMQALDPRDPSALSNIAYITAASGDVHEAINLYRQAIQIKPDHPQMRLNYSIALLKAGYFQQGWSEHEWRFRLPGHTSLPMAQLLPNITEKLDLRGKHVLVTQEEGYGDTFMYLRYLPLLAQRGAIIRVWGADIMSDLCARVEGVDTVQSGGTTPYYDYHCPFISLPRAFAASPNPFGVNPPYIAADLVKSAHFAARLRDDHNLKVGLVWSGAPRRDQTEPFMLDQRRSMTLETLRPLFDLPKTSFYSLQKGTATGQLDESKTPIIDLMPECLTMDDTAALIDNLDIVVSVDTSVVHLAGAMNKPVLLMDRVNPCWRWMTDRTDSPWYPSLRILRQTRAWDWSDVVSSVRALLHDESERKKS</sequence>
<comment type="caution">
    <text evidence="2">The sequence shown here is derived from an EMBL/GenBank/DDBJ whole genome shotgun (WGS) entry which is preliminary data.</text>
</comment>
<dbReference type="Proteomes" id="UP000637769">
    <property type="component" value="Unassembled WGS sequence"/>
</dbReference>
<evidence type="ECO:0000313" key="2">
    <source>
        <dbReference type="EMBL" id="GGC24168.1"/>
    </source>
</evidence>
<protein>
    <recommendedName>
        <fullName evidence="4">Tetratricopeptide repeat protein</fullName>
    </recommendedName>
</protein>
<organism evidence="2 3">
    <name type="scientific">Asaia siamensis</name>
    <dbReference type="NCBI Taxonomy" id="110479"/>
    <lineage>
        <taxon>Bacteria</taxon>
        <taxon>Pseudomonadati</taxon>
        <taxon>Pseudomonadota</taxon>
        <taxon>Alphaproteobacteria</taxon>
        <taxon>Acetobacterales</taxon>
        <taxon>Acetobacteraceae</taxon>
        <taxon>Asaia</taxon>
    </lineage>
</organism>
<gene>
    <name evidence="2" type="ORF">GCM10007207_06800</name>
</gene>
<accession>A0ABQ1LM11</accession>
<dbReference type="PANTHER" id="PTHR44809">
    <property type="match status" value="1"/>
</dbReference>
<dbReference type="Pfam" id="PF01075">
    <property type="entry name" value="Glyco_transf_9"/>
    <property type="match status" value="1"/>
</dbReference>
<keyword evidence="3" id="KW-1185">Reference proteome</keyword>
<evidence type="ECO:0000256" key="1">
    <source>
        <dbReference type="PROSITE-ProRule" id="PRU00339"/>
    </source>
</evidence>
<dbReference type="EMBL" id="BMCH01000001">
    <property type="protein sequence ID" value="GGC24168.1"/>
    <property type="molecule type" value="Genomic_DNA"/>
</dbReference>
<proteinExistence type="predicted"/>
<dbReference type="Gene3D" id="1.25.40.10">
    <property type="entry name" value="Tetratricopeptide repeat domain"/>
    <property type="match status" value="1"/>
</dbReference>
<dbReference type="SUPFAM" id="SSF53756">
    <property type="entry name" value="UDP-Glycosyltransferase/glycogen phosphorylase"/>
    <property type="match status" value="1"/>
</dbReference>
<dbReference type="SUPFAM" id="SSF48452">
    <property type="entry name" value="TPR-like"/>
    <property type="match status" value="1"/>
</dbReference>
<reference evidence="3" key="1">
    <citation type="journal article" date="2019" name="Int. J. Syst. Evol. Microbiol.">
        <title>The Global Catalogue of Microorganisms (GCM) 10K type strain sequencing project: providing services to taxonomists for standard genome sequencing and annotation.</title>
        <authorList>
            <consortium name="The Broad Institute Genomics Platform"/>
            <consortium name="The Broad Institute Genome Sequencing Center for Infectious Disease"/>
            <person name="Wu L."/>
            <person name="Ma J."/>
        </authorList>
    </citation>
    <scope>NUCLEOTIDE SEQUENCE [LARGE SCALE GENOMIC DNA]</scope>
    <source>
        <strain evidence="3">CCM 7132</strain>
    </source>
</reference>
<dbReference type="InterPro" id="IPR019734">
    <property type="entry name" value="TPR_rpt"/>
</dbReference>
<keyword evidence="1" id="KW-0802">TPR repeat</keyword>
<dbReference type="Gene3D" id="3.40.50.2000">
    <property type="entry name" value="Glycogen Phosphorylase B"/>
    <property type="match status" value="1"/>
</dbReference>
<evidence type="ECO:0000313" key="3">
    <source>
        <dbReference type="Proteomes" id="UP000637769"/>
    </source>
</evidence>
<dbReference type="SMART" id="SM00028">
    <property type="entry name" value="TPR"/>
    <property type="match status" value="1"/>
</dbReference>
<feature type="repeat" description="TPR" evidence="1">
    <location>
        <begin position="141"/>
        <end position="174"/>
    </location>
</feature>
<dbReference type="InterPro" id="IPR002201">
    <property type="entry name" value="Glyco_trans_9"/>
</dbReference>
<dbReference type="InterPro" id="IPR011990">
    <property type="entry name" value="TPR-like_helical_dom_sf"/>
</dbReference>
<evidence type="ECO:0008006" key="4">
    <source>
        <dbReference type="Google" id="ProtNLM"/>
    </source>
</evidence>
<name>A0ABQ1LM11_9PROT</name>
<dbReference type="PANTHER" id="PTHR44809:SF1">
    <property type="entry name" value="PROTEIN O-MANNOSYL-TRANSFERASE TMTC1"/>
    <property type="match status" value="1"/>
</dbReference>
<dbReference type="InterPro" id="IPR052943">
    <property type="entry name" value="TMTC_O-mannosyl-trnsfr"/>
</dbReference>
<dbReference type="Pfam" id="PF14559">
    <property type="entry name" value="TPR_19"/>
    <property type="match status" value="2"/>
</dbReference>